<gene>
    <name evidence="19" type="ORF">METZ01_LOCUS77256</name>
</gene>
<dbReference type="AlphaFoldDB" id="A0A381U863"/>
<dbReference type="SFLD" id="SFLDG01389">
    <property type="entry name" value="menaquinone_synthsis_involved"/>
    <property type="match status" value="1"/>
</dbReference>
<evidence type="ECO:0000256" key="12">
    <source>
        <dbReference type="ARBA" id="ARBA00022723"/>
    </source>
</evidence>
<dbReference type="HAMAP" id="MF_01611">
    <property type="entry name" value="FO_synth_sub1"/>
    <property type="match status" value="1"/>
</dbReference>
<dbReference type="CDD" id="cd01335">
    <property type="entry name" value="Radical_SAM"/>
    <property type="match status" value="2"/>
</dbReference>
<evidence type="ECO:0000256" key="3">
    <source>
        <dbReference type="ARBA" id="ARBA00004712"/>
    </source>
</evidence>
<dbReference type="NCBIfam" id="NF004884">
    <property type="entry name" value="PRK06245.1"/>
    <property type="match status" value="1"/>
</dbReference>
<comment type="catalytic activity">
    <reaction evidence="17">
        <text>5-amino-5-(4-hydroxybenzyl)-6-(D-ribitylimino)-5,6-dihydrouracil + S-adenosyl-L-methionine = 7,8-didemethyl-8-hydroxy-5-deazariboflavin + 5'-deoxyadenosine + L-methionine + NH4(+) + H(+)</text>
        <dbReference type="Rhea" id="RHEA:55204"/>
        <dbReference type="ChEBI" id="CHEBI:15378"/>
        <dbReference type="ChEBI" id="CHEBI:17319"/>
        <dbReference type="ChEBI" id="CHEBI:28938"/>
        <dbReference type="ChEBI" id="CHEBI:57844"/>
        <dbReference type="ChEBI" id="CHEBI:59789"/>
        <dbReference type="ChEBI" id="CHEBI:59904"/>
        <dbReference type="ChEBI" id="CHEBI:85936"/>
        <dbReference type="EC" id="4.3.1.32"/>
    </reaction>
</comment>
<comment type="function">
    <text evidence="2">Catalyzes the radical-mediated synthesis of 7,8-didemethyl-8-hydroxy-5-deazariboflavin (FO) from 5-amino-6-(D-ribitylamino)uracil and L-tyrosine.</text>
</comment>
<dbReference type="SFLD" id="SFLDF00343">
    <property type="entry name" value="aminofutalosine_synthase_(mqnE"/>
    <property type="match status" value="1"/>
</dbReference>
<dbReference type="InterPro" id="IPR019939">
    <property type="entry name" value="CofG_family"/>
</dbReference>
<dbReference type="NCBIfam" id="TIGR00423">
    <property type="entry name" value="CofH family radical SAM protein"/>
    <property type="match status" value="1"/>
</dbReference>
<dbReference type="SUPFAM" id="SSF102114">
    <property type="entry name" value="Radical SAM enzymes"/>
    <property type="match status" value="2"/>
</dbReference>
<evidence type="ECO:0000256" key="5">
    <source>
        <dbReference type="ARBA" id="ARBA00010826"/>
    </source>
</evidence>
<dbReference type="EMBL" id="UINC01005924">
    <property type="protein sequence ID" value="SVA24402.1"/>
    <property type="molecule type" value="Genomic_DNA"/>
</dbReference>
<dbReference type="InterPro" id="IPR013785">
    <property type="entry name" value="Aldolase_TIM"/>
</dbReference>
<evidence type="ECO:0000256" key="14">
    <source>
        <dbReference type="ARBA" id="ARBA00023014"/>
    </source>
</evidence>
<keyword evidence="15" id="KW-0456">Lyase</keyword>
<dbReference type="SFLD" id="SFLDG01064">
    <property type="entry name" value="F420__menaquinone_cofactor_bio"/>
    <property type="match status" value="3"/>
</dbReference>
<evidence type="ECO:0000256" key="17">
    <source>
        <dbReference type="ARBA" id="ARBA00048974"/>
    </source>
</evidence>
<evidence type="ECO:0000256" key="8">
    <source>
        <dbReference type="ARBA" id="ARBA00022220"/>
    </source>
</evidence>
<feature type="domain" description="Radical SAM core" evidence="18">
    <location>
        <begin position="37"/>
        <end position="285"/>
    </location>
</feature>
<dbReference type="InterPro" id="IPR058240">
    <property type="entry name" value="rSAM_sf"/>
</dbReference>
<dbReference type="Pfam" id="PF19288">
    <property type="entry name" value="CofH_C"/>
    <property type="match status" value="1"/>
</dbReference>
<proteinExistence type="inferred from homology"/>
<evidence type="ECO:0000256" key="2">
    <source>
        <dbReference type="ARBA" id="ARBA00003692"/>
    </source>
</evidence>
<dbReference type="InterPro" id="IPR045567">
    <property type="entry name" value="CofH/MnqC-like_C"/>
</dbReference>
<dbReference type="InterPro" id="IPR034405">
    <property type="entry name" value="F420"/>
</dbReference>
<dbReference type="NCBIfam" id="NF005609">
    <property type="entry name" value="PRK07360.1"/>
    <property type="match status" value="1"/>
</dbReference>
<dbReference type="GO" id="GO:0044689">
    <property type="term" value="F:7,8-didemethyl-8-hydroxy-5-deazariboflavin synthase activity"/>
    <property type="evidence" value="ECO:0007669"/>
    <property type="project" value="UniProtKB-EC"/>
</dbReference>
<dbReference type="GO" id="GO:0141093">
    <property type="term" value="F:5-amino-6-(D-ribitylamino)uracil--L-tyrosine 4-hydroxyphenyl transferase activity"/>
    <property type="evidence" value="ECO:0007669"/>
    <property type="project" value="UniProtKB-EC"/>
</dbReference>
<dbReference type="GO" id="GO:0051539">
    <property type="term" value="F:4 iron, 4 sulfur cluster binding"/>
    <property type="evidence" value="ECO:0007669"/>
    <property type="project" value="UniProtKB-KW"/>
</dbReference>
<dbReference type="Gene3D" id="3.20.20.70">
    <property type="entry name" value="Aldolase class I"/>
    <property type="match status" value="2"/>
</dbReference>
<dbReference type="PROSITE" id="PS51918">
    <property type="entry name" value="RADICAL_SAM"/>
    <property type="match status" value="2"/>
</dbReference>
<keyword evidence="9" id="KW-0004">4Fe-4S</keyword>
<dbReference type="InterPro" id="IPR006638">
    <property type="entry name" value="Elp3/MiaA/NifB-like_rSAM"/>
</dbReference>
<evidence type="ECO:0000256" key="11">
    <source>
        <dbReference type="ARBA" id="ARBA00022691"/>
    </source>
</evidence>
<comment type="pathway">
    <text evidence="3">Cofactor biosynthesis; coenzyme F0 biosynthesis.</text>
</comment>
<keyword evidence="10" id="KW-0808">Transferase</keyword>
<evidence type="ECO:0000256" key="9">
    <source>
        <dbReference type="ARBA" id="ARBA00022485"/>
    </source>
</evidence>
<evidence type="ECO:0000313" key="19">
    <source>
        <dbReference type="EMBL" id="SVA24402.1"/>
    </source>
</evidence>
<dbReference type="SFLD" id="SFLDS00029">
    <property type="entry name" value="Radical_SAM"/>
    <property type="match status" value="3"/>
</dbReference>
<feature type="domain" description="Radical SAM core" evidence="18">
    <location>
        <begin position="452"/>
        <end position="691"/>
    </location>
</feature>
<evidence type="ECO:0000256" key="13">
    <source>
        <dbReference type="ARBA" id="ARBA00023004"/>
    </source>
</evidence>
<comment type="similarity">
    <text evidence="5">In the N-terminal section; belongs to the radical SAM superfamily. CofG family.</text>
</comment>
<evidence type="ECO:0000256" key="16">
    <source>
        <dbReference type="ARBA" id="ARBA00048468"/>
    </source>
</evidence>
<reference evidence="19" key="1">
    <citation type="submission" date="2018-05" db="EMBL/GenBank/DDBJ databases">
        <authorList>
            <person name="Lanie J.A."/>
            <person name="Ng W.-L."/>
            <person name="Kazmierczak K.M."/>
            <person name="Andrzejewski T.M."/>
            <person name="Davidsen T.M."/>
            <person name="Wayne K.J."/>
            <person name="Tettelin H."/>
            <person name="Glass J.I."/>
            <person name="Rusch D."/>
            <person name="Podicherti R."/>
            <person name="Tsui H.-C.T."/>
            <person name="Winkler M.E."/>
        </authorList>
    </citation>
    <scope>NUCLEOTIDE SEQUENCE</scope>
</reference>
<dbReference type="SFLD" id="SFLDG01388">
    <property type="entry name" value="7_8-didemethyl-8-hydroxy-5-dea"/>
    <property type="match status" value="2"/>
</dbReference>
<evidence type="ECO:0000256" key="7">
    <source>
        <dbReference type="ARBA" id="ARBA00012289"/>
    </source>
</evidence>
<keyword evidence="11" id="KW-0949">S-adenosyl-L-methionine</keyword>
<dbReference type="GO" id="GO:0046872">
    <property type="term" value="F:metal ion binding"/>
    <property type="evidence" value="ECO:0007669"/>
    <property type="project" value="UniProtKB-KW"/>
</dbReference>
<dbReference type="EC" id="2.5.1.147" evidence="7"/>
<evidence type="ECO:0000259" key="18">
    <source>
        <dbReference type="PROSITE" id="PS51918"/>
    </source>
</evidence>
<dbReference type="PANTHER" id="PTHR43076">
    <property type="entry name" value="FO SYNTHASE (COFH)"/>
    <property type="match status" value="1"/>
</dbReference>
<dbReference type="SFLD" id="SFLDF00294">
    <property type="entry name" value="7_8-didemethyl-8-hydroxy-5-dea"/>
    <property type="match status" value="1"/>
</dbReference>
<dbReference type="InterPro" id="IPR019940">
    <property type="entry name" value="CofH_family"/>
</dbReference>
<dbReference type="InterPro" id="IPR020050">
    <property type="entry name" value="FO_synthase_su2"/>
</dbReference>
<evidence type="ECO:0000256" key="1">
    <source>
        <dbReference type="ARBA" id="ARBA00001966"/>
    </source>
</evidence>
<dbReference type="PANTHER" id="PTHR43076:SF1">
    <property type="entry name" value="LIPOYL SYNTHASE 2"/>
    <property type="match status" value="1"/>
</dbReference>
<dbReference type="Pfam" id="PF04055">
    <property type="entry name" value="Radical_SAM"/>
    <property type="match status" value="2"/>
</dbReference>
<keyword evidence="14" id="KW-0411">Iron-sulfur</keyword>
<evidence type="ECO:0000256" key="10">
    <source>
        <dbReference type="ARBA" id="ARBA00022679"/>
    </source>
</evidence>
<comment type="cofactor">
    <cofactor evidence="1">
        <name>[4Fe-4S] cluster</name>
        <dbReference type="ChEBI" id="CHEBI:49883"/>
    </cofactor>
</comment>
<dbReference type="InterPro" id="IPR007197">
    <property type="entry name" value="rSAM"/>
</dbReference>
<comment type="similarity">
    <text evidence="4">In the C-terminal section; belongs to the radical SAM superfamily. CofH family.</text>
</comment>
<accession>A0A381U863</accession>
<protein>
    <recommendedName>
        <fullName evidence="8">FO synthase</fullName>
        <ecNumber evidence="7">2.5.1.147</ecNumber>
        <ecNumber evidence="6">4.3.1.32</ecNumber>
    </recommendedName>
</protein>
<keyword evidence="13" id="KW-0408">Iron</keyword>
<dbReference type="NCBIfam" id="TIGR03551">
    <property type="entry name" value="F420_cofH"/>
    <property type="match status" value="1"/>
</dbReference>
<evidence type="ECO:0000256" key="6">
    <source>
        <dbReference type="ARBA" id="ARBA00012126"/>
    </source>
</evidence>
<comment type="catalytic activity">
    <reaction evidence="16">
        <text>5-amino-6-(D-ribitylamino)uracil + L-tyrosine + S-adenosyl-L-methionine = 5-amino-5-(4-hydroxybenzyl)-6-(D-ribitylimino)-5,6-dihydrouracil + 2-iminoacetate + 5'-deoxyadenosine + L-methionine + H(+)</text>
        <dbReference type="Rhea" id="RHEA:55200"/>
        <dbReference type="ChEBI" id="CHEBI:15378"/>
        <dbReference type="ChEBI" id="CHEBI:15934"/>
        <dbReference type="ChEBI" id="CHEBI:17319"/>
        <dbReference type="ChEBI" id="CHEBI:57844"/>
        <dbReference type="ChEBI" id="CHEBI:58315"/>
        <dbReference type="ChEBI" id="CHEBI:59789"/>
        <dbReference type="ChEBI" id="CHEBI:77846"/>
        <dbReference type="ChEBI" id="CHEBI:85936"/>
        <dbReference type="EC" id="2.5.1.147"/>
    </reaction>
</comment>
<dbReference type="UniPathway" id="UPA00072"/>
<dbReference type="SMART" id="SM00729">
    <property type="entry name" value="Elp3"/>
    <property type="match status" value="2"/>
</dbReference>
<keyword evidence="12" id="KW-0479">Metal-binding</keyword>
<name>A0A381U863_9ZZZZ</name>
<organism evidence="19">
    <name type="scientific">marine metagenome</name>
    <dbReference type="NCBI Taxonomy" id="408172"/>
    <lineage>
        <taxon>unclassified sequences</taxon>
        <taxon>metagenomes</taxon>
        <taxon>ecological metagenomes</taxon>
    </lineage>
</organism>
<evidence type="ECO:0000256" key="15">
    <source>
        <dbReference type="ARBA" id="ARBA00023239"/>
    </source>
</evidence>
<sequence length="803" mass="90261">MNILSDKKALLLSKETNNNFLMQEAKVLTEKGFGSIITYSPKVFIPLTHLCRDVCHYCTFAKTPKRNKKPPYMALEEVIKTAQVAQEMGCKEALFTLGERPELRYSTARKALLDLGCKSTLDYLKIAAEAVLTETNLLPHLNPGCMNLDEISSLRSVSASMGMMLESSSSRLCEKGGPHFGSPDKAPQRRLATIENAGLKKIPFTTGILIGIGETRLERIESLLEIRKLHNKYGHIQEVIIQNFRPKADTKMSGHAAPLLEDLLWTISVARIIFGPTMSIQAPPNLSPNNLDDLIKAGINDWGGVSPLTPDFVNPEAPWPHLKNLEKDMLFSGKILTPRLTIYPPYINNLDKWVNKDIQSKVLQLSDSSGHAREDNWSTGRGGIEEHGNYSSRKILNIRKSKRFSKHINQIFQSETLSEDQITDLFDARGPDFDYVTKAADELCQDVKGQEVSYVVNRNINYTNICYFHCTFCAFSKGKTAEKLRGKPYDISLEEIVRRSSEAYRRGATEVCLQGGIHPEYDGNTYKEIITAISNSLPSIHIHAFSPLEIWQGAKTLNISLTEFLSDLKSLGLKTLPGTAAEILDDEIRRIICRDKLNTSEWLEVMKTAHVLGIRSTATIMFGHVDKPEHWARHLLRIKSLQEETQGFTEFVPLPFVPMEAPMFLRGQSRFGPTLRESILMHSISRLILHPHISNIQTSWVKMGIQGVIRCLNSGANDLGGTLMNESITKAAGAEHGQEFMAKEMNKLITSIGKKPRQRTTLYENVTDETMRRGLKNIPLKPIKNELINRKERENSAIQVQSI</sequence>
<dbReference type="EC" id="4.3.1.32" evidence="6"/>
<evidence type="ECO:0000256" key="4">
    <source>
        <dbReference type="ARBA" id="ARBA00010051"/>
    </source>
</evidence>
<dbReference type="HAMAP" id="MF_01612">
    <property type="entry name" value="FO_synth_sub2"/>
    <property type="match status" value="1"/>
</dbReference>
<dbReference type="NCBIfam" id="TIGR03550">
    <property type="entry name" value="F420_cofG"/>
    <property type="match status" value="1"/>
</dbReference>